<accession>A0ACC1HH02</accession>
<dbReference type="EMBL" id="JAMZIH010005373">
    <property type="protein sequence ID" value="KAJ1675300.1"/>
    <property type="molecule type" value="Genomic_DNA"/>
</dbReference>
<protein>
    <submittedName>
        <fullName evidence="1">Uncharacterized protein</fullName>
    </submittedName>
</protein>
<proteinExistence type="predicted"/>
<gene>
    <name evidence="1" type="ORF">EV182_001534</name>
</gene>
<reference evidence="1" key="1">
    <citation type="submission" date="2022-06" db="EMBL/GenBank/DDBJ databases">
        <title>Phylogenomic reconstructions and comparative analyses of Kickxellomycotina fungi.</title>
        <authorList>
            <person name="Reynolds N.K."/>
            <person name="Stajich J.E."/>
            <person name="Barry K."/>
            <person name="Grigoriev I.V."/>
            <person name="Crous P."/>
            <person name="Smith M.E."/>
        </authorList>
    </citation>
    <scope>NUCLEOTIDE SEQUENCE</scope>
    <source>
        <strain evidence="1">RSA 2271</strain>
    </source>
</reference>
<evidence type="ECO:0000313" key="2">
    <source>
        <dbReference type="Proteomes" id="UP001145114"/>
    </source>
</evidence>
<organism evidence="1 2">
    <name type="scientific">Spiromyces aspiralis</name>
    <dbReference type="NCBI Taxonomy" id="68401"/>
    <lineage>
        <taxon>Eukaryota</taxon>
        <taxon>Fungi</taxon>
        <taxon>Fungi incertae sedis</taxon>
        <taxon>Zoopagomycota</taxon>
        <taxon>Kickxellomycotina</taxon>
        <taxon>Kickxellomycetes</taxon>
        <taxon>Kickxellales</taxon>
        <taxon>Kickxellaceae</taxon>
        <taxon>Spiromyces</taxon>
    </lineage>
</organism>
<keyword evidence="2" id="KW-1185">Reference proteome</keyword>
<name>A0ACC1HH02_9FUNG</name>
<comment type="caution">
    <text evidence="1">The sequence shown here is derived from an EMBL/GenBank/DDBJ whole genome shotgun (WGS) entry which is preliminary data.</text>
</comment>
<sequence length="271" mass="29547">MEVMPTTIPSSMVFTSSENCCPSTAVPRYSFHPGWMMGSVSVINHQTWPSSPLPQRFRRQQQRLLRNSIPGNNNNNHVLLSSSHLFEASGSRLHSASLRAFSTTQFPLAASGSSGEGNHQQQPSGLSQSEAMDNFDEASFWSYFACDDAATAAYSSPSMSNISVVAEDYHMGTAEHESLNRSFLDAIPFHTNSDYSSVSPDSSSLLGSTTTTNTTVFSEDIAAGSEEIWYERYQAREAMKAAANSLENRIVPTGGHSKATKGRIIEVVDNE</sequence>
<evidence type="ECO:0000313" key="1">
    <source>
        <dbReference type="EMBL" id="KAJ1675300.1"/>
    </source>
</evidence>
<dbReference type="Proteomes" id="UP001145114">
    <property type="component" value="Unassembled WGS sequence"/>
</dbReference>